<dbReference type="AlphaFoldDB" id="A0A226DJ85"/>
<gene>
    <name evidence="3" type="ORF">Fcan01_20017</name>
</gene>
<evidence type="ECO:0000313" key="3">
    <source>
        <dbReference type="EMBL" id="OXA44914.1"/>
    </source>
</evidence>
<dbReference type="Proteomes" id="UP000198287">
    <property type="component" value="Unassembled WGS sequence"/>
</dbReference>
<evidence type="ECO:0000313" key="4">
    <source>
        <dbReference type="Proteomes" id="UP000198287"/>
    </source>
</evidence>
<feature type="compositionally biased region" description="Acidic residues" evidence="1">
    <location>
        <begin position="125"/>
        <end position="144"/>
    </location>
</feature>
<proteinExistence type="predicted"/>
<feature type="chain" id="PRO_5012623924" evidence="2">
    <location>
        <begin position="32"/>
        <end position="144"/>
    </location>
</feature>
<feature type="region of interest" description="Disordered" evidence="1">
    <location>
        <begin position="89"/>
        <end position="144"/>
    </location>
</feature>
<feature type="signal peptide" evidence="2">
    <location>
        <begin position="1"/>
        <end position="31"/>
    </location>
</feature>
<comment type="caution">
    <text evidence="3">The sequence shown here is derived from an EMBL/GenBank/DDBJ whole genome shotgun (WGS) entry which is preliminary data.</text>
</comment>
<evidence type="ECO:0000256" key="2">
    <source>
        <dbReference type="SAM" id="SignalP"/>
    </source>
</evidence>
<feature type="compositionally biased region" description="Low complexity" evidence="1">
    <location>
        <begin position="102"/>
        <end position="124"/>
    </location>
</feature>
<protein>
    <submittedName>
        <fullName evidence="3">Uncharacterized protein</fullName>
    </submittedName>
</protein>
<organism evidence="3 4">
    <name type="scientific">Folsomia candida</name>
    <name type="common">Springtail</name>
    <dbReference type="NCBI Taxonomy" id="158441"/>
    <lineage>
        <taxon>Eukaryota</taxon>
        <taxon>Metazoa</taxon>
        <taxon>Ecdysozoa</taxon>
        <taxon>Arthropoda</taxon>
        <taxon>Hexapoda</taxon>
        <taxon>Collembola</taxon>
        <taxon>Entomobryomorpha</taxon>
        <taxon>Isotomoidea</taxon>
        <taxon>Isotomidae</taxon>
        <taxon>Proisotominae</taxon>
        <taxon>Folsomia</taxon>
    </lineage>
</organism>
<sequence length="144" mass="15604">MRVPTLFAHSDNKIKTFVLICMIFSLRSTEAISVEQDEPRIVVKQEESSEAIQTIETVGNLITNIFKGIAEIPATSINAVLKPFLPQKAETTSTPAPGIKQSTTTPKNSNASASTTTNETGTQTEEQEDVEGEEEEEGDTDSDS</sequence>
<reference evidence="3 4" key="1">
    <citation type="submission" date="2015-12" db="EMBL/GenBank/DDBJ databases">
        <title>The genome of Folsomia candida.</title>
        <authorList>
            <person name="Faddeeva A."/>
            <person name="Derks M.F."/>
            <person name="Anvar Y."/>
            <person name="Smit S."/>
            <person name="Van Straalen N."/>
            <person name="Roelofs D."/>
        </authorList>
    </citation>
    <scope>NUCLEOTIDE SEQUENCE [LARGE SCALE GENOMIC DNA]</scope>
    <source>
        <strain evidence="3 4">VU population</strain>
        <tissue evidence="3">Whole body</tissue>
    </source>
</reference>
<keyword evidence="4" id="KW-1185">Reference proteome</keyword>
<accession>A0A226DJ85</accession>
<evidence type="ECO:0000256" key="1">
    <source>
        <dbReference type="SAM" id="MobiDB-lite"/>
    </source>
</evidence>
<name>A0A226DJ85_FOLCA</name>
<keyword evidence="2" id="KW-0732">Signal</keyword>
<dbReference type="EMBL" id="LNIX01000018">
    <property type="protein sequence ID" value="OXA44914.1"/>
    <property type="molecule type" value="Genomic_DNA"/>
</dbReference>